<dbReference type="Proteomes" id="UP000282423">
    <property type="component" value="Unassembled WGS sequence"/>
</dbReference>
<dbReference type="CDD" id="cd00082">
    <property type="entry name" value="HisKA"/>
    <property type="match status" value="1"/>
</dbReference>
<keyword evidence="5 8" id="KW-0418">Kinase</keyword>
<dbReference type="SMART" id="SM00387">
    <property type="entry name" value="HATPase_c"/>
    <property type="match status" value="1"/>
</dbReference>
<dbReference type="Pfam" id="PF02518">
    <property type="entry name" value="HATPase_c"/>
    <property type="match status" value="1"/>
</dbReference>
<evidence type="ECO:0000256" key="5">
    <source>
        <dbReference type="ARBA" id="ARBA00022777"/>
    </source>
</evidence>
<evidence type="ECO:0000313" key="9">
    <source>
        <dbReference type="Proteomes" id="UP000282423"/>
    </source>
</evidence>
<dbReference type="InterPro" id="IPR004358">
    <property type="entry name" value="Sig_transdc_His_kin-like_C"/>
</dbReference>
<dbReference type="InterPro" id="IPR036097">
    <property type="entry name" value="HisK_dim/P_sf"/>
</dbReference>
<dbReference type="EC" id="2.7.13.3" evidence="2"/>
<dbReference type="InterPro" id="IPR003661">
    <property type="entry name" value="HisK_dim/P_dom"/>
</dbReference>
<dbReference type="CDD" id="cd00075">
    <property type="entry name" value="HATPase"/>
    <property type="match status" value="1"/>
</dbReference>
<dbReference type="GO" id="GO:0004721">
    <property type="term" value="F:phosphoprotein phosphatase activity"/>
    <property type="evidence" value="ECO:0007669"/>
    <property type="project" value="TreeGrafter"/>
</dbReference>
<evidence type="ECO:0000256" key="1">
    <source>
        <dbReference type="ARBA" id="ARBA00000085"/>
    </source>
</evidence>
<evidence type="ECO:0000313" key="8">
    <source>
        <dbReference type="EMBL" id="RKO68450.1"/>
    </source>
</evidence>
<feature type="domain" description="Histidine kinase" evidence="7">
    <location>
        <begin position="155"/>
        <end position="361"/>
    </location>
</feature>
<dbReference type="SUPFAM" id="SSF47384">
    <property type="entry name" value="Homodimeric domain of signal transducing histidine kinase"/>
    <property type="match status" value="1"/>
</dbReference>
<evidence type="ECO:0000256" key="6">
    <source>
        <dbReference type="ARBA" id="ARBA00023012"/>
    </source>
</evidence>
<dbReference type="PANTHER" id="PTHR45453">
    <property type="entry name" value="PHOSPHATE REGULON SENSOR PROTEIN PHOR"/>
    <property type="match status" value="1"/>
</dbReference>
<dbReference type="EMBL" id="RBWS01000031">
    <property type="protein sequence ID" value="RKO68450.1"/>
    <property type="molecule type" value="Genomic_DNA"/>
</dbReference>
<dbReference type="AlphaFoldDB" id="A0A420VQ35"/>
<dbReference type="Gene3D" id="3.30.450.40">
    <property type="match status" value="1"/>
</dbReference>
<dbReference type="GO" id="GO:0005886">
    <property type="term" value="C:plasma membrane"/>
    <property type="evidence" value="ECO:0007669"/>
    <property type="project" value="TreeGrafter"/>
</dbReference>
<dbReference type="GO" id="GO:0016036">
    <property type="term" value="P:cellular response to phosphate starvation"/>
    <property type="evidence" value="ECO:0007669"/>
    <property type="project" value="TreeGrafter"/>
</dbReference>
<dbReference type="SMART" id="SM00388">
    <property type="entry name" value="HisKA"/>
    <property type="match status" value="1"/>
</dbReference>
<proteinExistence type="predicted"/>
<organism evidence="8 9">
    <name type="scientific">Sphingobacterium puteale</name>
    <dbReference type="NCBI Taxonomy" id="2420510"/>
    <lineage>
        <taxon>Bacteria</taxon>
        <taxon>Pseudomonadati</taxon>
        <taxon>Bacteroidota</taxon>
        <taxon>Sphingobacteriia</taxon>
        <taxon>Sphingobacteriales</taxon>
        <taxon>Sphingobacteriaceae</taxon>
        <taxon>Sphingobacterium</taxon>
    </lineage>
</organism>
<reference evidence="8 9" key="1">
    <citation type="submission" date="2018-10" db="EMBL/GenBank/DDBJ databases">
        <title>Sphingobacterium sp. M05W1-28.</title>
        <authorList>
            <person name="Cai H."/>
        </authorList>
    </citation>
    <scope>NUCLEOTIDE SEQUENCE [LARGE SCALE GENOMIC DNA]</scope>
    <source>
        <strain evidence="8 9">M05W1-28</strain>
    </source>
</reference>
<keyword evidence="9" id="KW-1185">Reference proteome</keyword>
<dbReference type="Pfam" id="PF00512">
    <property type="entry name" value="HisKA"/>
    <property type="match status" value="1"/>
</dbReference>
<dbReference type="Gene3D" id="3.30.565.10">
    <property type="entry name" value="Histidine kinase-like ATPase, C-terminal domain"/>
    <property type="match status" value="1"/>
</dbReference>
<dbReference type="InterPro" id="IPR005467">
    <property type="entry name" value="His_kinase_dom"/>
</dbReference>
<sequence length="361" mass="41676">MCNHTQMRYGMIRKKEGNKWNNWCVYDYQSQQFIAQNSDIYVKIYREIRRGVAPIFIDNTDQCAEQHWSKLLQKFGLKSYISYPLLNKNNTIVGHLSFMNDEPVDFDRIKLETMFPFCGDMIVLDFSSTTEWRHLKSTLEQERNYSKNRDLILSSLGHDLHNPVSIIKLLSQYLGENLENETQKSLAKKIEDASIRMKGVIDDILDFSNTRFGRDIERYTELVNIEPLIKQVLGEFEVVHKSTVITNMQLPLHVQGNKNKIGRAFVNLISNAIKHGEPHKEIEINAFIEKDNFVFSVTNHVAAIHPLNSPDLFKPFVRGSDSKGLGLGLYVTKEIAKFHQGDIDILTDGKKITFKLLIPIK</sequence>
<dbReference type="InterPro" id="IPR036890">
    <property type="entry name" value="HATPase_C_sf"/>
</dbReference>
<keyword evidence="4" id="KW-0808">Transferase</keyword>
<evidence type="ECO:0000256" key="2">
    <source>
        <dbReference type="ARBA" id="ARBA00012438"/>
    </source>
</evidence>
<name>A0A420VQ35_9SPHI</name>
<dbReference type="Gene3D" id="1.10.287.130">
    <property type="match status" value="1"/>
</dbReference>
<dbReference type="SUPFAM" id="SSF55874">
    <property type="entry name" value="ATPase domain of HSP90 chaperone/DNA topoisomerase II/histidine kinase"/>
    <property type="match status" value="1"/>
</dbReference>
<accession>A0A420VQ35</accession>
<dbReference type="GO" id="GO:0000155">
    <property type="term" value="F:phosphorelay sensor kinase activity"/>
    <property type="evidence" value="ECO:0007669"/>
    <property type="project" value="InterPro"/>
</dbReference>
<gene>
    <name evidence="8" type="ORF">D7322_27235</name>
</gene>
<keyword evidence="6" id="KW-0902">Two-component regulatory system</keyword>
<dbReference type="InterPro" id="IPR050351">
    <property type="entry name" value="BphY/WalK/GraS-like"/>
</dbReference>
<evidence type="ECO:0000256" key="3">
    <source>
        <dbReference type="ARBA" id="ARBA00022553"/>
    </source>
</evidence>
<dbReference type="SUPFAM" id="SSF55781">
    <property type="entry name" value="GAF domain-like"/>
    <property type="match status" value="1"/>
</dbReference>
<keyword evidence="3" id="KW-0597">Phosphoprotein</keyword>
<dbReference type="PROSITE" id="PS50109">
    <property type="entry name" value="HIS_KIN"/>
    <property type="match status" value="1"/>
</dbReference>
<dbReference type="PRINTS" id="PR00344">
    <property type="entry name" value="BCTRLSENSOR"/>
</dbReference>
<dbReference type="InterPro" id="IPR029016">
    <property type="entry name" value="GAF-like_dom_sf"/>
</dbReference>
<comment type="caution">
    <text evidence="8">The sequence shown here is derived from an EMBL/GenBank/DDBJ whole genome shotgun (WGS) entry which is preliminary data.</text>
</comment>
<comment type="catalytic activity">
    <reaction evidence="1">
        <text>ATP + protein L-histidine = ADP + protein N-phospho-L-histidine.</text>
        <dbReference type="EC" id="2.7.13.3"/>
    </reaction>
</comment>
<evidence type="ECO:0000259" key="7">
    <source>
        <dbReference type="PROSITE" id="PS50109"/>
    </source>
</evidence>
<protein>
    <recommendedName>
        <fullName evidence="2">histidine kinase</fullName>
        <ecNumber evidence="2">2.7.13.3</ecNumber>
    </recommendedName>
</protein>
<dbReference type="InterPro" id="IPR003594">
    <property type="entry name" value="HATPase_dom"/>
</dbReference>
<evidence type="ECO:0000256" key="4">
    <source>
        <dbReference type="ARBA" id="ARBA00022679"/>
    </source>
</evidence>
<dbReference type="PANTHER" id="PTHR45453:SF1">
    <property type="entry name" value="PHOSPHATE REGULON SENSOR PROTEIN PHOR"/>
    <property type="match status" value="1"/>
</dbReference>